<accession>A0A4P6VP83</accession>
<dbReference type="EMBL" id="MK500419">
    <property type="protein sequence ID" value="QBK89389.1"/>
    <property type="molecule type" value="Genomic_DNA"/>
</dbReference>
<name>A0A4P6VP83_9VIRU</name>
<sequence length="283" mass="32543">MNGYNRVVFVPNNNGTLSQKSIPKNKTIIKKIIARQKLINDKPNKSEQNNIYDIQIGNSTIRNAPFLWYRENHLPCPFNKKISKISKQEMNSILVQYNIENNYNAIDNYIVVHENIINNANIYVSFHGYAYGKDHISGNNVNSINKKFNKNYIFQSIIKPISISEIGKTFTPERIPLFGPPIKKPIKKDLNEGIIFAPGDNNYKKNVYIKGNVHIHNLALSPSNHFKFNVDDNKDYIMLLVHGYSEKIKSANCLCLFVIINVNNFDKTKTKKIKKTINNILNT</sequence>
<gene>
    <name evidence="1" type="ORF">LCMiAC02_04840</name>
</gene>
<protein>
    <submittedName>
        <fullName evidence="1">Uncharacterized protein</fullName>
    </submittedName>
</protein>
<evidence type="ECO:0000313" key="1">
    <source>
        <dbReference type="EMBL" id="QBK89389.1"/>
    </source>
</evidence>
<organism evidence="1">
    <name type="scientific">Mimivirus LCMiAC02</name>
    <dbReference type="NCBI Taxonomy" id="2506609"/>
    <lineage>
        <taxon>Viruses</taxon>
        <taxon>Varidnaviria</taxon>
        <taxon>Bamfordvirae</taxon>
        <taxon>Nucleocytoviricota</taxon>
        <taxon>Megaviricetes</taxon>
        <taxon>Imitervirales</taxon>
        <taxon>Mimiviridae</taxon>
        <taxon>Klosneuvirinae</taxon>
    </lineage>
</organism>
<reference evidence="1" key="1">
    <citation type="journal article" date="2019" name="MBio">
        <title>Virus Genomes from Deep Sea Sediments Expand the Ocean Megavirome and Support Independent Origins of Viral Gigantism.</title>
        <authorList>
            <person name="Backstrom D."/>
            <person name="Yutin N."/>
            <person name="Jorgensen S.L."/>
            <person name="Dharamshi J."/>
            <person name="Homa F."/>
            <person name="Zaremba-Niedwiedzka K."/>
            <person name="Spang A."/>
            <person name="Wolf Y.I."/>
            <person name="Koonin E.V."/>
            <person name="Ettema T.J."/>
        </authorList>
    </citation>
    <scope>NUCLEOTIDE SEQUENCE</scope>
</reference>
<proteinExistence type="predicted"/>